<protein>
    <recommendedName>
        <fullName evidence="2">precorrin-2 dehydrogenase</fullName>
        <ecNumber evidence="2">1.3.1.76</ecNumber>
    </recommendedName>
</protein>
<proteinExistence type="predicted"/>
<dbReference type="Gene3D" id="1.10.8.610">
    <property type="entry name" value="SirC, precorrin-2 dehydrogenase, C-terminal helical domain-like"/>
    <property type="match status" value="1"/>
</dbReference>
<dbReference type="NCBIfam" id="TIGR01470">
    <property type="entry name" value="cysG_Nterm"/>
    <property type="match status" value="1"/>
</dbReference>
<feature type="domain" description="Siroheme synthase central" evidence="7">
    <location>
        <begin position="120"/>
        <end position="145"/>
    </location>
</feature>
<evidence type="ECO:0000256" key="3">
    <source>
        <dbReference type="ARBA" id="ARBA00023002"/>
    </source>
</evidence>
<dbReference type="InterPro" id="IPR042518">
    <property type="entry name" value="SirC_C"/>
</dbReference>
<dbReference type="EC" id="1.3.1.76" evidence="2"/>
<evidence type="ECO:0000256" key="2">
    <source>
        <dbReference type="ARBA" id="ARBA00012400"/>
    </source>
</evidence>
<name>A0A6N7J175_9FIRM</name>
<evidence type="ECO:0000256" key="1">
    <source>
        <dbReference type="ARBA" id="ARBA00005010"/>
    </source>
</evidence>
<keyword evidence="3" id="KW-0560">Oxidoreductase</keyword>
<keyword evidence="4" id="KW-0520">NAD</keyword>
<dbReference type="SUPFAM" id="SSF51735">
    <property type="entry name" value="NAD(P)-binding Rossmann-fold domains"/>
    <property type="match status" value="1"/>
</dbReference>
<comment type="caution">
    <text evidence="8">The sequence shown here is derived from an EMBL/GenBank/DDBJ whole genome shotgun (WGS) entry which is preliminary data.</text>
</comment>
<keyword evidence="5" id="KW-0627">Porphyrin biosynthesis</keyword>
<dbReference type="Pfam" id="PF14824">
    <property type="entry name" value="Sirohm_synth_M"/>
    <property type="match status" value="1"/>
</dbReference>
<dbReference type="Gene3D" id="3.40.50.720">
    <property type="entry name" value="NAD(P)-binding Rossmann-like Domain"/>
    <property type="match status" value="1"/>
</dbReference>
<evidence type="ECO:0000256" key="6">
    <source>
        <dbReference type="ARBA" id="ARBA00047561"/>
    </source>
</evidence>
<evidence type="ECO:0000256" key="4">
    <source>
        <dbReference type="ARBA" id="ARBA00023027"/>
    </source>
</evidence>
<evidence type="ECO:0000313" key="8">
    <source>
        <dbReference type="EMBL" id="MQN01833.1"/>
    </source>
</evidence>
<evidence type="ECO:0000259" key="7">
    <source>
        <dbReference type="Pfam" id="PF14824"/>
    </source>
</evidence>
<sequence>MSSFFPFYCDIEGRRWLLVGGGRVAAGKFRRLLQFTDEITVVAPEIADEIKKSAGSQTVLIERDFELDNLCGVDFVVAASDDKSLNGRIAAECRHRHIPVNSVDDTPNCDFIFPAIIKKGDLTVSISSGGASPAYAALLKKQIAEIIPENIDEILEKMLKLRKTVPEKYPELDQHERSKLYKKELITMLSGEGDIQ</sequence>
<comment type="pathway">
    <text evidence="1">Porphyrin-containing compound metabolism; siroheme biosynthesis; sirohydrochlorin from precorrin-2: step 1/1.</text>
</comment>
<dbReference type="GO" id="GO:0004325">
    <property type="term" value="F:ferrochelatase activity"/>
    <property type="evidence" value="ECO:0007669"/>
    <property type="project" value="InterPro"/>
</dbReference>
<gene>
    <name evidence="8" type="ORF">FRC54_07925</name>
</gene>
<dbReference type="GO" id="GO:0043115">
    <property type="term" value="F:precorrin-2 dehydrogenase activity"/>
    <property type="evidence" value="ECO:0007669"/>
    <property type="project" value="UniProtKB-EC"/>
</dbReference>
<reference evidence="8" key="1">
    <citation type="journal article" date="2020" name="Appl. Environ. Microbiol.">
        <title>Medium-Chain Fatty Acid Synthesis by 'Candidatus Weimeria bifida' gen. nov., sp. nov., and 'Candidatus Pseudoramibacter fermentans' sp. nov.</title>
        <authorList>
            <person name="Scarborough M.J."/>
            <person name="Myers K.S."/>
            <person name="Donohue T.J."/>
            <person name="Noguera D.R."/>
        </authorList>
    </citation>
    <scope>NUCLEOTIDE SEQUENCE</scope>
    <source>
        <strain evidence="8">LCO1.1</strain>
    </source>
</reference>
<dbReference type="InterPro" id="IPR028281">
    <property type="entry name" value="Sirohaem_synthase_central"/>
</dbReference>
<dbReference type="InterPro" id="IPR036291">
    <property type="entry name" value="NAD(P)-bd_dom_sf"/>
</dbReference>
<dbReference type="Proteomes" id="UP000460257">
    <property type="component" value="Unassembled WGS sequence"/>
</dbReference>
<dbReference type="GO" id="GO:0019354">
    <property type="term" value="P:siroheme biosynthetic process"/>
    <property type="evidence" value="ECO:0007669"/>
    <property type="project" value="UniProtKB-UniPathway"/>
</dbReference>
<dbReference type="Pfam" id="PF13241">
    <property type="entry name" value="NAD_binding_7"/>
    <property type="match status" value="1"/>
</dbReference>
<dbReference type="PANTHER" id="PTHR35330:SF1">
    <property type="entry name" value="SIROHEME BIOSYNTHESIS PROTEIN MET8"/>
    <property type="match status" value="1"/>
</dbReference>
<organism evidence="8 9">
    <name type="scientific">Candidatus Weimeria bifida</name>
    <dbReference type="NCBI Taxonomy" id="2599074"/>
    <lineage>
        <taxon>Bacteria</taxon>
        <taxon>Bacillati</taxon>
        <taxon>Bacillota</taxon>
        <taxon>Clostridia</taxon>
        <taxon>Lachnospirales</taxon>
        <taxon>Lachnospiraceae</taxon>
        <taxon>Candidatus Weimeria</taxon>
    </lineage>
</organism>
<evidence type="ECO:0000313" key="9">
    <source>
        <dbReference type="Proteomes" id="UP000460257"/>
    </source>
</evidence>
<evidence type="ECO:0000256" key="5">
    <source>
        <dbReference type="ARBA" id="ARBA00023244"/>
    </source>
</evidence>
<accession>A0A6N7J175</accession>
<dbReference type="AlphaFoldDB" id="A0A6N7J175"/>
<dbReference type="SUPFAM" id="SSF75615">
    <property type="entry name" value="Siroheme synthase middle domains-like"/>
    <property type="match status" value="1"/>
</dbReference>
<dbReference type="UniPathway" id="UPA00262">
    <property type="reaction ID" value="UER00222"/>
</dbReference>
<dbReference type="InterPro" id="IPR028161">
    <property type="entry name" value="Met8-like"/>
</dbReference>
<dbReference type="InterPro" id="IPR006367">
    <property type="entry name" value="Sirohaem_synthase_N"/>
</dbReference>
<keyword evidence="9" id="KW-1185">Reference proteome</keyword>
<dbReference type="PANTHER" id="PTHR35330">
    <property type="entry name" value="SIROHEME BIOSYNTHESIS PROTEIN MET8"/>
    <property type="match status" value="1"/>
</dbReference>
<dbReference type="EMBL" id="VOGC01000006">
    <property type="protein sequence ID" value="MQN01833.1"/>
    <property type="molecule type" value="Genomic_DNA"/>
</dbReference>
<comment type="catalytic activity">
    <reaction evidence="6">
        <text>precorrin-2 + NAD(+) = sirohydrochlorin + NADH + 2 H(+)</text>
        <dbReference type="Rhea" id="RHEA:15613"/>
        <dbReference type="ChEBI" id="CHEBI:15378"/>
        <dbReference type="ChEBI" id="CHEBI:57540"/>
        <dbReference type="ChEBI" id="CHEBI:57945"/>
        <dbReference type="ChEBI" id="CHEBI:58351"/>
        <dbReference type="ChEBI" id="CHEBI:58827"/>
        <dbReference type="EC" id="1.3.1.76"/>
    </reaction>
</comment>